<dbReference type="GO" id="GO:0005666">
    <property type="term" value="C:RNA polymerase III complex"/>
    <property type="evidence" value="ECO:0007669"/>
    <property type="project" value="InterPro"/>
</dbReference>
<comment type="caution">
    <text evidence="2">The sequence shown here is derived from an EMBL/GenBank/DDBJ whole genome shotgun (WGS) entry which is preliminary data.</text>
</comment>
<reference evidence="2" key="1">
    <citation type="submission" date="2019-09" db="EMBL/GenBank/DDBJ databases">
        <title>Draft genome information of white flower Hibiscus syriacus.</title>
        <authorList>
            <person name="Kim Y.-M."/>
        </authorList>
    </citation>
    <scope>NUCLEOTIDE SEQUENCE [LARGE SCALE GENOMIC DNA]</scope>
    <source>
        <strain evidence="2">YM2019G1</strain>
    </source>
</reference>
<keyword evidence="3" id="KW-1185">Reference proteome</keyword>
<feature type="compositionally biased region" description="Polar residues" evidence="1">
    <location>
        <begin position="78"/>
        <end position="88"/>
    </location>
</feature>
<accession>A0A6A2ZR46</accession>
<evidence type="ECO:0000256" key="1">
    <source>
        <dbReference type="SAM" id="MobiDB-lite"/>
    </source>
</evidence>
<dbReference type="PANTHER" id="PTHR13408">
    <property type="entry name" value="DNA-DIRECTED RNA POLYMERASE III"/>
    <property type="match status" value="1"/>
</dbReference>
<feature type="compositionally biased region" description="Basic residues" evidence="1">
    <location>
        <begin position="11"/>
        <end position="27"/>
    </location>
</feature>
<name>A0A6A2ZR46_HIBSY</name>
<gene>
    <name evidence="2" type="ORF">F3Y22_tig00110782pilonHSYRG00006</name>
</gene>
<feature type="region of interest" description="Disordered" evidence="1">
    <location>
        <begin position="59"/>
        <end position="126"/>
    </location>
</feature>
<feature type="compositionally biased region" description="Basic and acidic residues" evidence="1">
    <location>
        <begin position="216"/>
        <end position="226"/>
    </location>
</feature>
<evidence type="ECO:0000313" key="3">
    <source>
        <dbReference type="Proteomes" id="UP000436088"/>
    </source>
</evidence>
<feature type="compositionally biased region" description="Basic and acidic residues" evidence="1">
    <location>
        <begin position="89"/>
        <end position="102"/>
    </location>
</feature>
<feature type="region of interest" description="Disordered" evidence="1">
    <location>
        <begin position="1"/>
        <end position="40"/>
    </location>
</feature>
<dbReference type="PANTHER" id="PTHR13408:SF6">
    <property type="entry name" value="DNA BINDING PROTEIN"/>
    <property type="match status" value="1"/>
</dbReference>
<sequence length="310" mass="33867">MDQDGPPSGQRKVRFTPKAPKSSRKPKLVVAKTEDTDEDGGAAQAQYLLGRFKENLTRQGPKVEKKASVQVAFGPGAPSSTSLRTYGTQRDETPYKGTDVIRRRSLPSISEKKSTDICSSAATTEAPAPKIKGGYREPWDYRTYYPITLPLRRPYSGDPELLDKAEFGESAGKEYDEETINPAKDLGLLEEAEKEKMFFFQLPVNLPLPKQSASRKGKEEAEKSVSSERAVGLTKGQRFEELPAGHVGKMLVFKSGAVKLKLGETLFDVSPGMSGVFAQNVAVINTTDKQCCIIGELGQKAVVTPDSSIF</sequence>
<evidence type="ECO:0000313" key="2">
    <source>
        <dbReference type="EMBL" id="KAE8694501.1"/>
    </source>
</evidence>
<dbReference type="Pfam" id="PF05132">
    <property type="entry name" value="RNA_pol_Rpc4"/>
    <property type="match status" value="1"/>
</dbReference>
<dbReference type="GO" id="GO:0003677">
    <property type="term" value="F:DNA binding"/>
    <property type="evidence" value="ECO:0007669"/>
    <property type="project" value="InterPro"/>
</dbReference>
<organism evidence="2 3">
    <name type="scientific">Hibiscus syriacus</name>
    <name type="common">Rose of Sharon</name>
    <dbReference type="NCBI Taxonomy" id="106335"/>
    <lineage>
        <taxon>Eukaryota</taxon>
        <taxon>Viridiplantae</taxon>
        <taxon>Streptophyta</taxon>
        <taxon>Embryophyta</taxon>
        <taxon>Tracheophyta</taxon>
        <taxon>Spermatophyta</taxon>
        <taxon>Magnoliopsida</taxon>
        <taxon>eudicotyledons</taxon>
        <taxon>Gunneridae</taxon>
        <taxon>Pentapetalae</taxon>
        <taxon>rosids</taxon>
        <taxon>malvids</taxon>
        <taxon>Malvales</taxon>
        <taxon>Malvaceae</taxon>
        <taxon>Malvoideae</taxon>
        <taxon>Hibiscus</taxon>
    </lineage>
</organism>
<protein>
    <submittedName>
        <fullName evidence="2">DNA binding protein, putative isoform 2</fullName>
    </submittedName>
</protein>
<dbReference type="InterPro" id="IPR007811">
    <property type="entry name" value="RPC4"/>
</dbReference>
<proteinExistence type="predicted"/>
<dbReference type="OrthoDB" id="5836119at2759"/>
<feature type="region of interest" description="Disordered" evidence="1">
    <location>
        <begin position="210"/>
        <end position="230"/>
    </location>
</feature>
<dbReference type="AlphaFoldDB" id="A0A6A2ZR46"/>
<dbReference type="GO" id="GO:0042797">
    <property type="term" value="P:tRNA transcription by RNA polymerase III"/>
    <property type="evidence" value="ECO:0007669"/>
    <property type="project" value="TreeGrafter"/>
</dbReference>
<dbReference type="Proteomes" id="UP000436088">
    <property type="component" value="Unassembled WGS sequence"/>
</dbReference>
<dbReference type="EMBL" id="VEPZ02001109">
    <property type="protein sequence ID" value="KAE8694501.1"/>
    <property type="molecule type" value="Genomic_DNA"/>
</dbReference>